<name>A0A1A9UQV5_GLOAU</name>
<evidence type="ECO:0000256" key="1">
    <source>
        <dbReference type="SAM" id="MobiDB-lite"/>
    </source>
</evidence>
<dbReference type="AlphaFoldDB" id="A0A1A9UQV5"/>
<evidence type="ECO:0000313" key="3">
    <source>
        <dbReference type="Proteomes" id="UP000078200"/>
    </source>
</evidence>
<protein>
    <submittedName>
        <fullName evidence="2">Uncharacterized protein</fullName>
    </submittedName>
</protein>
<evidence type="ECO:0000313" key="2">
    <source>
        <dbReference type="EnsemblMetazoa" id="GAUT012443-PA"/>
    </source>
</evidence>
<dbReference type="Proteomes" id="UP000078200">
    <property type="component" value="Unassembled WGS sequence"/>
</dbReference>
<dbReference type="VEuPathDB" id="VectorBase:GAUT012443"/>
<reference evidence="2" key="1">
    <citation type="submission" date="2020-05" db="UniProtKB">
        <authorList>
            <consortium name="EnsemblMetazoa"/>
        </authorList>
    </citation>
    <scope>IDENTIFICATION</scope>
    <source>
        <strain evidence="2">TTRI</strain>
    </source>
</reference>
<sequence length="160" mass="18320">MFYENDCKLSPEYPFGTNRNTTVIMQVNELGRLRFSDTTVRLFRNYQSGRTQRVLFDKCYSKSLTTSNYFIDSYNLNYVATYNVPPILEYSSVLSEHRSPKSLQSSITSSATAVAEASHRNFLPRDEIYIDDEGLEGSGHGGRQTALMSRKTKTNNYRPI</sequence>
<proteinExistence type="predicted"/>
<accession>A0A1A9UQV5</accession>
<keyword evidence="3" id="KW-1185">Reference proteome</keyword>
<feature type="region of interest" description="Disordered" evidence="1">
    <location>
        <begin position="133"/>
        <end position="160"/>
    </location>
</feature>
<dbReference type="EnsemblMetazoa" id="GAUT012443-RA">
    <property type="protein sequence ID" value="GAUT012443-PA"/>
    <property type="gene ID" value="GAUT012443"/>
</dbReference>
<organism evidence="2 3">
    <name type="scientific">Glossina austeni</name>
    <name type="common">Savannah tsetse fly</name>
    <dbReference type="NCBI Taxonomy" id="7395"/>
    <lineage>
        <taxon>Eukaryota</taxon>
        <taxon>Metazoa</taxon>
        <taxon>Ecdysozoa</taxon>
        <taxon>Arthropoda</taxon>
        <taxon>Hexapoda</taxon>
        <taxon>Insecta</taxon>
        <taxon>Pterygota</taxon>
        <taxon>Neoptera</taxon>
        <taxon>Endopterygota</taxon>
        <taxon>Diptera</taxon>
        <taxon>Brachycera</taxon>
        <taxon>Muscomorpha</taxon>
        <taxon>Hippoboscoidea</taxon>
        <taxon>Glossinidae</taxon>
        <taxon>Glossina</taxon>
    </lineage>
</organism>